<protein>
    <submittedName>
        <fullName evidence="3">DUF3592 domain-containing protein</fullName>
    </submittedName>
</protein>
<organism evidence="3 4">
    <name type="scientific">Nocardia vinacea</name>
    <dbReference type="NCBI Taxonomy" id="96468"/>
    <lineage>
        <taxon>Bacteria</taxon>
        <taxon>Bacillati</taxon>
        <taxon>Actinomycetota</taxon>
        <taxon>Actinomycetes</taxon>
        <taxon>Mycobacteriales</taxon>
        <taxon>Nocardiaceae</taxon>
        <taxon>Nocardia</taxon>
    </lineage>
</organism>
<reference evidence="3" key="1">
    <citation type="submission" date="2022-10" db="EMBL/GenBank/DDBJ databases">
        <title>The complete genomes of actinobacterial strains from the NBC collection.</title>
        <authorList>
            <person name="Joergensen T.S."/>
            <person name="Alvarez Arevalo M."/>
            <person name="Sterndorff E.B."/>
            <person name="Faurdal D."/>
            <person name="Vuksanovic O."/>
            <person name="Mourched A.-S."/>
            <person name="Charusanti P."/>
            <person name="Shaw S."/>
            <person name="Blin K."/>
            <person name="Weber T."/>
        </authorList>
    </citation>
    <scope>NUCLEOTIDE SEQUENCE</scope>
    <source>
        <strain evidence="3">NBC_01482</strain>
    </source>
</reference>
<feature type="transmembrane region" description="Helical" evidence="1">
    <location>
        <begin position="17"/>
        <end position="37"/>
    </location>
</feature>
<dbReference type="EMBL" id="CP109441">
    <property type="protein sequence ID" value="WUV44394.1"/>
    <property type="molecule type" value="Genomic_DNA"/>
</dbReference>
<dbReference type="Pfam" id="PF12158">
    <property type="entry name" value="DUF3592"/>
    <property type="match status" value="1"/>
</dbReference>
<evidence type="ECO:0000259" key="2">
    <source>
        <dbReference type="Pfam" id="PF12158"/>
    </source>
</evidence>
<dbReference type="Proteomes" id="UP001432062">
    <property type="component" value="Chromosome"/>
</dbReference>
<keyword evidence="1" id="KW-0812">Transmembrane</keyword>
<keyword evidence="4" id="KW-1185">Reference proteome</keyword>
<feature type="transmembrane region" description="Helical" evidence="1">
    <location>
        <begin position="116"/>
        <end position="136"/>
    </location>
</feature>
<evidence type="ECO:0000256" key="1">
    <source>
        <dbReference type="SAM" id="Phobius"/>
    </source>
</evidence>
<evidence type="ECO:0000313" key="4">
    <source>
        <dbReference type="Proteomes" id="UP001432062"/>
    </source>
</evidence>
<keyword evidence="1" id="KW-1133">Transmembrane helix</keyword>
<proteinExistence type="predicted"/>
<dbReference type="RefSeq" id="WP_329407309.1">
    <property type="nucleotide sequence ID" value="NZ_CP109441.1"/>
</dbReference>
<feature type="domain" description="DUF3592" evidence="2">
    <location>
        <begin position="57"/>
        <end position="105"/>
    </location>
</feature>
<gene>
    <name evidence="3" type="ORF">OG563_35260</name>
</gene>
<name>A0ABZ1YMF0_9NOCA</name>
<accession>A0ABZ1YMF0</accession>
<evidence type="ECO:0000313" key="3">
    <source>
        <dbReference type="EMBL" id="WUV44394.1"/>
    </source>
</evidence>
<dbReference type="InterPro" id="IPR021994">
    <property type="entry name" value="DUF3592"/>
</dbReference>
<keyword evidence="1" id="KW-0472">Membrane</keyword>
<sequence>MDLGTTSPRTFPPTRGALIAGAIGIAIMLAAVVWGVLSMRALEGAARTDGTVLFAGSGDGRVVEFVVDGKRYTTRTTTHSVLHTYSTGERVPVAYDPKDPADAEVADLHSTYGGPLVAGGFGVLVAVVGVVGYGYGRRKLKLREWLDQRGREIWVPAEHTRVRVTHHDSDSNRPLVFVLQAGWVDPISRRTFHADSAMLREDPSELVRLSGRVRVLYDPADPTRNRVDFDHEPLLEEF</sequence>